<evidence type="ECO:0000313" key="3">
    <source>
        <dbReference type="Proteomes" id="UP001178461"/>
    </source>
</evidence>
<reference evidence="2" key="1">
    <citation type="submission" date="2022-12" db="EMBL/GenBank/DDBJ databases">
        <authorList>
            <person name="Alioto T."/>
            <person name="Alioto T."/>
            <person name="Gomez Garrido J."/>
        </authorList>
    </citation>
    <scope>NUCLEOTIDE SEQUENCE</scope>
</reference>
<sequence>MPPCCARGMADHMFRNSQRPSFSQAQRQPPPADSAGGTQEDGYVSYIAAVLSQSKLQRLPLRKATQQSAFLHPDPGRNYLEGNLIHFNVT</sequence>
<keyword evidence="3" id="KW-1185">Reference proteome</keyword>
<accession>A0AA35KFL1</accession>
<evidence type="ECO:0000313" key="2">
    <source>
        <dbReference type="EMBL" id="CAI5775953.1"/>
    </source>
</evidence>
<dbReference type="EMBL" id="OX395130">
    <property type="protein sequence ID" value="CAI5775953.1"/>
    <property type="molecule type" value="Genomic_DNA"/>
</dbReference>
<organism evidence="2 3">
    <name type="scientific">Podarcis lilfordi</name>
    <name type="common">Lilford's wall lizard</name>
    <dbReference type="NCBI Taxonomy" id="74358"/>
    <lineage>
        <taxon>Eukaryota</taxon>
        <taxon>Metazoa</taxon>
        <taxon>Chordata</taxon>
        <taxon>Craniata</taxon>
        <taxon>Vertebrata</taxon>
        <taxon>Euteleostomi</taxon>
        <taxon>Lepidosauria</taxon>
        <taxon>Squamata</taxon>
        <taxon>Bifurcata</taxon>
        <taxon>Unidentata</taxon>
        <taxon>Episquamata</taxon>
        <taxon>Laterata</taxon>
        <taxon>Lacertibaenia</taxon>
        <taxon>Lacertidae</taxon>
        <taxon>Podarcis</taxon>
    </lineage>
</organism>
<feature type="compositionally biased region" description="Polar residues" evidence="1">
    <location>
        <begin position="15"/>
        <end position="27"/>
    </location>
</feature>
<feature type="region of interest" description="Disordered" evidence="1">
    <location>
        <begin position="15"/>
        <end position="39"/>
    </location>
</feature>
<protein>
    <submittedName>
        <fullName evidence="2">Uncharacterized protein</fullName>
    </submittedName>
</protein>
<dbReference type="Proteomes" id="UP001178461">
    <property type="component" value="Chromosome 5"/>
</dbReference>
<proteinExistence type="predicted"/>
<dbReference type="AlphaFoldDB" id="A0AA35KFL1"/>
<gene>
    <name evidence="2" type="ORF">PODLI_1B008958</name>
</gene>
<name>A0AA35KFL1_9SAUR</name>
<evidence type="ECO:0000256" key="1">
    <source>
        <dbReference type="SAM" id="MobiDB-lite"/>
    </source>
</evidence>